<dbReference type="SMART" id="SM00387">
    <property type="entry name" value="HATPase_c"/>
    <property type="match status" value="1"/>
</dbReference>
<feature type="domain" description="Histidine kinase/HSP90-like ATPase" evidence="8">
    <location>
        <begin position="573"/>
        <end position="682"/>
    </location>
</feature>
<keyword evidence="5" id="KW-0418">Kinase</keyword>
<dbReference type="EMBL" id="QGTA01000168">
    <property type="protein sequence ID" value="RQW93546.1"/>
    <property type="molecule type" value="Genomic_DNA"/>
</dbReference>
<accession>A0ABX9Y4Y3</accession>
<keyword evidence="3" id="KW-0597">Phosphoprotein</keyword>
<dbReference type="Pfam" id="PF08376">
    <property type="entry name" value="NIT"/>
    <property type="match status" value="1"/>
</dbReference>
<evidence type="ECO:0000256" key="6">
    <source>
        <dbReference type="SAM" id="MobiDB-lite"/>
    </source>
</evidence>
<feature type="compositionally biased region" description="Low complexity" evidence="6">
    <location>
        <begin position="756"/>
        <end position="775"/>
    </location>
</feature>
<proteinExistence type="predicted"/>
<keyword evidence="7" id="KW-1133">Transmembrane helix</keyword>
<keyword evidence="7" id="KW-0812">Transmembrane</keyword>
<evidence type="ECO:0000313" key="10">
    <source>
        <dbReference type="Proteomes" id="UP000274694"/>
    </source>
</evidence>
<dbReference type="InterPro" id="IPR013587">
    <property type="entry name" value="Nitrate/nitrite_sensing"/>
</dbReference>
<protein>
    <recommendedName>
        <fullName evidence="2">histidine kinase</fullName>
        <ecNumber evidence="2">2.7.13.3</ecNumber>
    </recommendedName>
</protein>
<keyword evidence="10" id="KW-1185">Reference proteome</keyword>
<evidence type="ECO:0000313" key="9">
    <source>
        <dbReference type="EMBL" id="RQW93546.1"/>
    </source>
</evidence>
<dbReference type="Pfam" id="PF02518">
    <property type="entry name" value="HATPase_c"/>
    <property type="match status" value="1"/>
</dbReference>
<dbReference type="RefSeq" id="WP_069087744.1">
    <property type="nucleotide sequence ID" value="NZ_JBNCKX010000004.1"/>
</dbReference>
<keyword evidence="4" id="KW-0808">Transferase</keyword>
<evidence type="ECO:0000259" key="8">
    <source>
        <dbReference type="SMART" id="SM00387"/>
    </source>
</evidence>
<dbReference type="Gene3D" id="3.30.565.10">
    <property type="entry name" value="Histidine kinase-like ATPase, C-terminal domain"/>
    <property type="match status" value="1"/>
</dbReference>
<organism evidence="9 10">
    <name type="scientific">Micromonospora chalcea</name>
    <dbReference type="NCBI Taxonomy" id="1874"/>
    <lineage>
        <taxon>Bacteria</taxon>
        <taxon>Bacillati</taxon>
        <taxon>Actinomycetota</taxon>
        <taxon>Actinomycetes</taxon>
        <taxon>Micromonosporales</taxon>
        <taxon>Micromonosporaceae</taxon>
        <taxon>Micromonospora</taxon>
    </lineage>
</organism>
<dbReference type="Proteomes" id="UP000274694">
    <property type="component" value="Unassembled WGS sequence"/>
</dbReference>
<dbReference type="InterPro" id="IPR050428">
    <property type="entry name" value="TCS_sensor_his_kinase"/>
</dbReference>
<feature type="transmembrane region" description="Helical" evidence="7">
    <location>
        <begin position="63"/>
        <end position="80"/>
    </location>
</feature>
<evidence type="ECO:0000256" key="2">
    <source>
        <dbReference type="ARBA" id="ARBA00012438"/>
    </source>
</evidence>
<evidence type="ECO:0000256" key="4">
    <source>
        <dbReference type="ARBA" id="ARBA00022679"/>
    </source>
</evidence>
<feature type="region of interest" description="Disordered" evidence="6">
    <location>
        <begin position="28"/>
        <end position="47"/>
    </location>
</feature>
<feature type="region of interest" description="Disordered" evidence="6">
    <location>
        <begin position="688"/>
        <end position="816"/>
    </location>
</feature>
<reference evidence="9 10" key="1">
    <citation type="submission" date="2018-05" db="EMBL/GenBank/DDBJ databases">
        <title>Micromonospora from Atacama Desert.</title>
        <authorList>
            <person name="Carro L."/>
            <person name="Goodfellow M."/>
            <person name="Klenk H.-P."/>
        </authorList>
    </citation>
    <scope>NUCLEOTIDE SEQUENCE [LARGE SCALE GENOMIC DNA]</scope>
    <source>
        <strain evidence="9 10">LB41</strain>
    </source>
</reference>
<comment type="caution">
    <text evidence="9">The sequence shown here is derived from an EMBL/GenBank/DDBJ whole genome shotgun (WGS) entry which is preliminary data.</text>
</comment>
<keyword evidence="7" id="KW-0472">Membrane</keyword>
<dbReference type="SUPFAM" id="SSF55874">
    <property type="entry name" value="ATPase domain of HSP90 chaperone/DNA topoisomerase II/histidine kinase"/>
    <property type="match status" value="1"/>
</dbReference>
<dbReference type="InterPro" id="IPR003594">
    <property type="entry name" value="HATPase_dom"/>
</dbReference>
<name>A0ABX9Y4Y3_MICCH</name>
<feature type="region of interest" description="Disordered" evidence="6">
    <location>
        <begin position="871"/>
        <end position="891"/>
    </location>
</feature>
<evidence type="ECO:0000256" key="1">
    <source>
        <dbReference type="ARBA" id="ARBA00000085"/>
    </source>
</evidence>
<dbReference type="PANTHER" id="PTHR45436">
    <property type="entry name" value="SENSOR HISTIDINE KINASE YKOH"/>
    <property type="match status" value="1"/>
</dbReference>
<dbReference type="Gene3D" id="6.10.340.10">
    <property type="match status" value="1"/>
</dbReference>
<gene>
    <name evidence="9" type="ORF">DLJ60_11320</name>
</gene>
<evidence type="ECO:0000256" key="5">
    <source>
        <dbReference type="ARBA" id="ARBA00022777"/>
    </source>
</evidence>
<feature type="transmembrane region" description="Helical" evidence="7">
    <location>
        <begin position="369"/>
        <end position="389"/>
    </location>
</feature>
<dbReference type="PANTHER" id="PTHR45436:SF5">
    <property type="entry name" value="SENSOR HISTIDINE KINASE TRCS"/>
    <property type="match status" value="1"/>
</dbReference>
<dbReference type="InterPro" id="IPR036890">
    <property type="entry name" value="HATPase_C_sf"/>
</dbReference>
<sequence length="891" mass="94386">MPSGRPLTRTAGLVGWTPLPDVVEWNEEAGVGAGPDPARGAVPQPHRRRSGFRLRDWRMGTKLATVLVIPSLAFLVLAGIQTRGLVGQTTTLSAFAEQVGIGRQIAVAVDRLQHERDRTAGELAGLRRAGTGADRDAAVAALKPLQAATDRAVADLRTAAAPLADADAAWRVSYSEALEAYDQVVNIRAAVAPAVLSSDTVLSNYHRSVAALLNLLAEPSPGGGRQELTEAVLRYVQLSRVKELSSRIRAELYAAARSGRYEADDQVTLSDLRAQQLTALGAFRVAATADQIRRYDQTSVDPAFVAATRMEERTLPGGGDAKPALLDAEQWWSASEQRQELLRQMESGVVDDAVRRADDASARQLRDTLLVAGGIATVLLVAVAISLLVGRSVARGMRQLRGQALRIAQVDLPLTLERLRTVDRPVGAIDVPPAVIDSQDEIGELAEAFVAVHRSAVDVAVEQAMMRRNVNAMFVNLARRSQVLVERQLELLDDLEREESDPDQLENLFKLDHLAARMRRNDESLLVLAGSESTRRWNRPVGLGAVLLAASAEIEQYQRVRHENRTDLHVVGHAVGDLVHLFAELLENATSFSRPETTVRVVVEPDGRGALVRVVDEGLGMSPAALAEANAVLAEPPAADVSASERMGLFVVSHLGARNGVRVRLQAGGAGLVALVRIPVELLAEAPAPEAGRPVSAGRPVPGVDRSVRTPTGPVAASGALAAPTAELPVAGWRPAPGQPAALPLSPLTGRPLGDGPEAPTSGSPAPAAPAGAVPRPRPARAEDVLTPAVAGPAGGGWFSRQGPTASPLGVTPAPAPTPVTGGTNERGLPVRVPMAQLAPASVADRPVMRHEPDPEAVGGMLSRLYSGVRRAEAEETTEMYLPRDEGGRRQ</sequence>
<comment type="catalytic activity">
    <reaction evidence="1">
        <text>ATP + protein L-histidine = ADP + protein N-phospho-L-histidine.</text>
        <dbReference type="EC" id="2.7.13.3"/>
    </reaction>
</comment>
<dbReference type="EC" id="2.7.13.3" evidence="2"/>
<feature type="compositionally biased region" description="Basic and acidic residues" evidence="6">
    <location>
        <begin position="882"/>
        <end position="891"/>
    </location>
</feature>
<evidence type="ECO:0000256" key="7">
    <source>
        <dbReference type="SAM" id="Phobius"/>
    </source>
</evidence>
<evidence type="ECO:0000256" key="3">
    <source>
        <dbReference type="ARBA" id="ARBA00022553"/>
    </source>
</evidence>